<feature type="domain" description="PAS" evidence="14">
    <location>
        <begin position="128"/>
        <end position="183"/>
    </location>
</feature>
<gene>
    <name evidence="15" type="ORF">ENV54_04755</name>
</gene>
<dbReference type="GO" id="GO:0000156">
    <property type="term" value="F:phosphorelay response regulator activity"/>
    <property type="evidence" value="ECO:0007669"/>
    <property type="project" value="TreeGrafter"/>
</dbReference>
<dbReference type="EMBL" id="DTGT01000150">
    <property type="protein sequence ID" value="HGH60592.1"/>
    <property type="molecule type" value="Genomic_DNA"/>
</dbReference>
<dbReference type="InterPro" id="IPR036890">
    <property type="entry name" value="HATPase_C_sf"/>
</dbReference>
<dbReference type="InterPro" id="IPR050351">
    <property type="entry name" value="BphY/WalK/GraS-like"/>
</dbReference>
<proteinExistence type="predicted"/>
<keyword evidence="4" id="KW-0808">Transferase</keyword>
<dbReference type="InterPro" id="IPR000014">
    <property type="entry name" value="PAS"/>
</dbReference>
<evidence type="ECO:0000256" key="3">
    <source>
        <dbReference type="ARBA" id="ARBA00012438"/>
    </source>
</evidence>
<dbReference type="SUPFAM" id="SSF47384">
    <property type="entry name" value="Homodimeric domain of signal transducing histidine kinase"/>
    <property type="match status" value="1"/>
</dbReference>
<accession>A0A7C4ETD5</accession>
<dbReference type="Pfam" id="PF13426">
    <property type="entry name" value="PAS_9"/>
    <property type="match status" value="1"/>
</dbReference>
<dbReference type="CDD" id="cd00082">
    <property type="entry name" value="HisKA"/>
    <property type="match status" value="1"/>
</dbReference>
<keyword evidence="8" id="KW-0067">ATP-binding</keyword>
<keyword evidence="6" id="KW-0547">Nucleotide-binding</keyword>
<evidence type="ECO:0000256" key="9">
    <source>
        <dbReference type="ARBA" id="ARBA00022989"/>
    </source>
</evidence>
<dbReference type="Pfam" id="PF00512">
    <property type="entry name" value="HisKA"/>
    <property type="match status" value="1"/>
</dbReference>
<dbReference type="EC" id="2.7.13.3" evidence="3"/>
<dbReference type="SUPFAM" id="SSF55874">
    <property type="entry name" value="ATPase domain of HSP90 chaperone/DNA topoisomerase II/histidine kinase"/>
    <property type="match status" value="1"/>
</dbReference>
<dbReference type="InterPro" id="IPR036097">
    <property type="entry name" value="HisK_dim/P_sf"/>
</dbReference>
<dbReference type="CDD" id="cd00130">
    <property type="entry name" value="PAS"/>
    <property type="match status" value="1"/>
</dbReference>
<dbReference type="GO" id="GO:0016020">
    <property type="term" value="C:membrane"/>
    <property type="evidence" value="ECO:0007669"/>
    <property type="project" value="UniProtKB-SubCell"/>
</dbReference>
<evidence type="ECO:0000259" key="13">
    <source>
        <dbReference type="PROSITE" id="PS50109"/>
    </source>
</evidence>
<dbReference type="NCBIfam" id="TIGR00229">
    <property type="entry name" value="sensory_box"/>
    <property type="match status" value="1"/>
</dbReference>
<evidence type="ECO:0000256" key="12">
    <source>
        <dbReference type="SAM" id="Phobius"/>
    </source>
</evidence>
<dbReference type="GO" id="GO:0030295">
    <property type="term" value="F:protein kinase activator activity"/>
    <property type="evidence" value="ECO:0007669"/>
    <property type="project" value="TreeGrafter"/>
</dbReference>
<reference evidence="15" key="1">
    <citation type="journal article" date="2020" name="mSystems">
        <title>Genome- and Community-Level Interaction Insights into Carbon Utilization and Element Cycling Functions of Hydrothermarchaeota in Hydrothermal Sediment.</title>
        <authorList>
            <person name="Zhou Z."/>
            <person name="Liu Y."/>
            <person name="Xu W."/>
            <person name="Pan J."/>
            <person name="Luo Z.H."/>
            <person name="Li M."/>
        </authorList>
    </citation>
    <scope>NUCLEOTIDE SEQUENCE [LARGE SCALE GENOMIC DNA]</scope>
    <source>
        <strain evidence="15">SpSt-769</strain>
    </source>
</reference>
<evidence type="ECO:0000256" key="10">
    <source>
        <dbReference type="ARBA" id="ARBA00023012"/>
    </source>
</evidence>
<evidence type="ECO:0000256" key="8">
    <source>
        <dbReference type="ARBA" id="ARBA00022840"/>
    </source>
</evidence>
<dbReference type="InterPro" id="IPR005467">
    <property type="entry name" value="His_kinase_dom"/>
</dbReference>
<sequence>MNLPAPTRKFRRSYRIHLFPTIGAYLLFLHLHFLLDDRCNVVRTSCCCKNNCGRETQHATALKYVLCAGAFAYARRQLLSYNITIYSRNHPQDCSRFFLASNRHPVAAQSISHGRSPVMVSPQAANNAEMVERAILLGMNEGVLTLECTGNIFTVNPAALRILGYGREELEGRHFRSVFEPEEINKEFLELIDAVLSQGSLHPHREIVFHRRDGQAVDLSVSGSSLTAEVCGPAIQNVVLVFRDITAFKSLQRARMRAVNHLAHEITTPLSIIQASVELLMRDETLPAQTQHKFQRIHRNVHRLLELRSVLEEILDPPAYAPRETTIKTLLEAEMEKAAPEFAFRSVNVSLSVDDAFTDFIDARIFSLVFHTLLKNAVENTPDQGDILISMAPHAEGILLTVQDWGVGIPLGEQEFVFDAFHNIQRTEDYATKTPFQFNAGGKGLELFRLKVLSDTLPFRVSFRSERCHFVPASSDLCPGDISICPHIADKSECLASGGSCFEALFTKSRSA</sequence>
<comment type="caution">
    <text evidence="15">The sequence shown here is derived from an EMBL/GenBank/DDBJ whole genome shotgun (WGS) entry which is preliminary data.</text>
</comment>
<feature type="transmembrane region" description="Helical" evidence="12">
    <location>
        <begin position="16"/>
        <end position="35"/>
    </location>
</feature>
<protein>
    <recommendedName>
        <fullName evidence="3">histidine kinase</fullName>
        <ecNumber evidence="3">2.7.13.3</ecNumber>
    </recommendedName>
</protein>
<evidence type="ECO:0000256" key="5">
    <source>
        <dbReference type="ARBA" id="ARBA00022692"/>
    </source>
</evidence>
<feature type="domain" description="Histidine kinase" evidence="13">
    <location>
        <begin position="261"/>
        <end position="449"/>
    </location>
</feature>
<comment type="subcellular location">
    <subcellularLocation>
        <location evidence="2">Membrane</location>
        <topology evidence="2">Multi-pass membrane protein</topology>
    </subcellularLocation>
</comment>
<evidence type="ECO:0000256" key="4">
    <source>
        <dbReference type="ARBA" id="ARBA00022679"/>
    </source>
</evidence>
<dbReference type="AlphaFoldDB" id="A0A7C4ETD5"/>
<name>A0A7C4ETD5_9BACT</name>
<dbReference type="Gene3D" id="3.30.565.10">
    <property type="entry name" value="Histidine kinase-like ATPase, C-terminal domain"/>
    <property type="match status" value="1"/>
</dbReference>
<dbReference type="SUPFAM" id="SSF55785">
    <property type="entry name" value="PYP-like sensor domain (PAS domain)"/>
    <property type="match status" value="1"/>
</dbReference>
<keyword evidence="9 12" id="KW-1133">Transmembrane helix</keyword>
<keyword evidence="7" id="KW-0418">Kinase</keyword>
<keyword evidence="10" id="KW-0902">Two-component regulatory system</keyword>
<dbReference type="InterPro" id="IPR035965">
    <property type="entry name" value="PAS-like_dom_sf"/>
</dbReference>
<dbReference type="PROSITE" id="PS50112">
    <property type="entry name" value="PAS"/>
    <property type="match status" value="1"/>
</dbReference>
<evidence type="ECO:0000256" key="6">
    <source>
        <dbReference type="ARBA" id="ARBA00022741"/>
    </source>
</evidence>
<evidence type="ECO:0000256" key="1">
    <source>
        <dbReference type="ARBA" id="ARBA00000085"/>
    </source>
</evidence>
<evidence type="ECO:0000256" key="2">
    <source>
        <dbReference type="ARBA" id="ARBA00004141"/>
    </source>
</evidence>
<dbReference type="InterPro" id="IPR003661">
    <property type="entry name" value="HisK_dim/P_dom"/>
</dbReference>
<evidence type="ECO:0000313" key="15">
    <source>
        <dbReference type="EMBL" id="HGH60592.1"/>
    </source>
</evidence>
<dbReference type="SMART" id="SM00091">
    <property type="entry name" value="PAS"/>
    <property type="match status" value="1"/>
</dbReference>
<dbReference type="Gene3D" id="1.10.287.130">
    <property type="match status" value="1"/>
</dbReference>
<organism evidence="15">
    <name type="scientific">Desulfomonile tiedjei</name>
    <dbReference type="NCBI Taxonomy" id="2358"/>
    <lineage>
        <taxon>Bacteria</taxon>
        <taxon>Pseudomonadati</taxon>
        <taxon>Thermodesulfobacteriota</taxon>
        <taxon>Desulfomonilia</taxon>
        <taxon>Desulfomonilales</taxon>
        <taxon>Desulfomonilaceae</taxon>
        <taxon>Desulfomonile</taxon>
    </lineage>
</organism>
<dbReference type="GO" id="GO:0000155">
    <property type="term" value="F:phosphorelay sensor kinase activity"/>
    <property type="evidence" value="ECO:0007669"/>
    <property type="project" value="InterPro"/>
</dbReference>
<dbReference type="Gene3D" id="3.30.450.20">
    <property type="entry name" value="PAS domain"/>
    <property type="match status" value="1"/>
</dbReference>
<dbReference type="PANTHER" id="PTHR42878">
    <property type="entry name" value="TWO-COMPONENT HISTIDINE KINASE"/>
    <property type="match status" value="1"/>
</dbReference>
<dbReference type="InterPro" id="IPR003594">
    <property type="entry name" value="HATPase_dom"/>
</dbReference>
<dbReference type="GO" id="GO:0007234">
    <property type="term" value="P:osmosensory signaling via phosphorelay pathway"/>
    <property type="evidence" value="ECO:0007669"/>
    <property type="project" value="TreeGrafter"/>
</dbReference>
<dbReference type="SMART" id="SM00388">
    <property type="entry name" value="HisKA"/>
    <property type="match status" value="1"/>
</dbReference>
<keyword evidence="5 12" id="KW-0812">Transmembrane</keyword>
<evidence type="ECO:0000256" key="7">
    <source>
        <dbReference type="ARBA" id="ARBA00022777"/>
    </source>
</evidence>
<dbReference type="Pfam" id="PF02518">
    <property type="entry name" value="HATPase_c"/>
    <property type="match status" value="1"/>
</dbReference>
<evidence type="ECO:0000259" key="14">
    <source>
        <dbReference type="PROSITE" id="PS50112"/>
    </source>
</evidence>
<dbReference type="PANTHER" id="PTHR42878:SF7">
    <property type="entry name" value="SENSOR HISTIDINE KINASE GLRK"/>
    <property type="match status" value="1"/>
</dbReference>
<comment type="catalytic activity">
    <reaction evidence="1">
        <text>ATP + protein L-histidine = ADP + protein N-phospho-L-histidine.</text>
        <dbReference type="EC" id="2.7.13.3"/>
    </reaction>
</comment>
<dbReference type="GO" id="GO:0005524">
    <property type="term" value="F:ATP binding"/>
    <property type="evidence" value="ECO:0007669"/>
    <property type="project" value="UniProtKB-KW"/>
</dbReference>
<dbReference type="PROSITE" id="PS50109">
    <property type="entry name" value="HIS_KIN"/>
    <property type="match status" value="1"/>
</dbReference>
<evidence type="ECO:0000256" key="11">
    <source>
        <dbReference type="ARBA" id="ARBA00023136"/>
    </source>
</evidence>
<keyword evidence="11 12" id="KW-0472">Membrane</keyword>